<dbReference type="SMART" id="SM00430">
    <property type="entry name" value="HOLI"/>
    <property type="match status" value="1"/>
</dbReference>
<accession>A0AAN4Z384</accession>
<evidence type="ECO:0000256" key="3">
    <source>
        <dbReference type="ARBA" id="ARBA00023170"/>
    </source>
</evidence>
<evidence type="ECO:0000313" key="6">
    <source>
        <dbReference type="Proteomes" id="UP001328107"/>
    </source>
</evidence>
<dbReference type="Pfam" id="PF00104">
    <property type="entry name" value="Hormone_recep"/>
    <property type="match status" value="1"/>
</dbReference>
<evidence type="ECO:0000256" key="2">
    <source>
        <dbReference type="ARBA" id="ARBA00023163"/>
    </source>
</evidence>
<dbReference type="Proteomes" id="UP001328107">
    <property type="component" value="Unassembled WGS sequence"/>
</dbReference>
<organism evidence="5 6">
    <name type="scientific">Pristionchus mayeri</name>
    <dbReference type="NCBI Taxonomy" id="1317129"/>
    <lineage>
        <taxon>Eukaryota</taxon>
        <taxon>Metazoa</taxon>
        <taxon>Ecdysozoa</taxon>
        <taxon>Nematoda</taxon>
        <taxon>Chromadorea</taxon>
        <taxon>Rhabditida</taxon>
        <taxon>Rhabditina</taxon>
        <taxon>Diplogasteromorpha</taxon>
        <taxon>Diplogasteroidea</taxon>
        <taxon>Neodiplogasteridae</taxon>
        <taxon>Pristionchus</taxon>
    </lineage>
</organism>
<keyword evidence="2" id="KW-0804">Transcription</keyword>
<dbReference type="Gene3D" id="1.10.565.10">
    <property type="entry name" value="Retinoid X Receptor"/>
    <property type="match status" value="1"/>
</dbReference>
<dbReference type="PROSITE" id="PS51843">
    <property type="entry name" value="NR_LBD"/>
    <property type="match status" value="1"/>
</dbReference>
<comment type="caution">
    <text evidence="5">The sequence shown here is derived from an EMBL/GenBank/DDBJ whole genome shotgun (WGS) entry which is preliminary data.</text>
</comment>
<evidence type="ECO:0000259" key="4">
    <source>
        <dbReference type="PROSITE" id="PS51843"/>
    </source>
</evidence>
<keyword evidence="3" id="KW-0675">Receptor</keyword>
<evidence type="ECO:0000313" key="5">
    <source>
        <dbReference type="EMBL" id="GMR29895.1"/>
    </source>
</evidence>
<reference evidence="6" key="1">
    <citation type="submission" date="2022-10" db="EMBL/GenBank/DDBJ databases">
        <title>Genome assembly of Pristionchus species.</title>
        <authorList>
            <person name="Yoshida K."/>
            <person name="Sommer R.J."/>
        </authorList>
    </citation>
    <scope>NUCLEOTIDE SEQUENCE [LARGE SCALE GENOMIC DNA]</scope>
    <source>
        <strain evidence="6">RS5460</strain>
    </source>
</reference>
<sequence>MLSLRRIHTQHMQLRAVRRVVHHGGTLHIPVGVQLFDVDSINMREVGIVADFCLGAFPEIQQMEPRFRKRLYQLFFPTFIILECGWRTSLTPTPERIVLANGDYIDSADIAQFYRSGNEPLKKVDSKTAIDIYTPSYTFFREHVTLPMTRMGLDEYEMYALAALLFWDYDHEKMPTEVRPTAEIVRMEVVKELTFYYRFVKRWPDETLRLPQLLLMVPALQRMTKRFVEDIEMGKVFNIYSIDEITYDIINLRG</sequence>
<dbReference type="AlphaFoldDB" id="A0AAN4Z384"/>
<proteinExistence type="predicted"/>
<evidence type="ECO:0000256" key="1">
    <source>
        <dbReference type="ARBA" id="ARBA00023015"/>
    </source>
</evidence>
<dbReference type="EMBL" id="BTRK01000001">
    <property type="protein sequence ID" value="GMR29895.1"/>
    <property type="molecule type" value="Genomic_DNA"/>
</dbReference>
<protein>
    <recommendedName>
        <fullName evidence="4">NR LBD domain-containing protein</fullName>
    </recommendedName>
</protein>
<dbReference type="PANTHER" id="PTHR46011">
    <property type="entry name" value="NUCLEAR HORMONE RECEPTOR FAMILY MEMBER NHR-86-RELATED"/>
    <property type="match status" value="1"/>
</dbReference>
<dbReference type="SUPFAM" id="SSF48508">
    <property type="entry name" value="Nuclear receptor ligand-binding domain"/>
    <property type="match status" value="1"/>
</dbReference>
<name>A0AAN4Z384_9BILA</name>
<dbReference type="InterPro" id="IPR000536">
    <property type="entry name" value="Nucl_hrmn_rcpt_lig-bd"/>
</dbReference>
<dbReference type="InterPro" id="IPR035500">
    <property type="entry name" value="NHR-like_dom_sf"/>
</dbReference>
<feature type="domain" description="NR LBD" evidence="4">
    <location>
        <begin position="1"/>
        <end position="253"/>
    </location>
</feature>
<gene>
    <name evidence="5" type="ORF">PMAYCL1PPCAC_00090</name>
</gene>
<dbReference type="PANTHER" id="PTHR46011:SF32">
    <property type="entry name" value="NUCLEAR HORMONE RECEPTOR FAMILY"/>
    <property type="match status" value="1"/>
</dbReference>
<keyword evidence="6" id="KW-1185">Reference proteome</keyword>
<keyword evidence="1" id="KW-0805">Transcription regulation</keyword>